<dbReference type="InterPro" id="IPR029033">
    <property type="entry name" value="His_PPase_superfam"/>
</dbReference>
<dbReference type="AlphaFoldDB" id="A0A387HIK8"/>
<dbReference type="KEGG" id="shun:DWB77_04253"/>
<dbReference type="Pfam" id="PF00300">
    <property type="entry name" value="His_Phos_1"/>
    <property type="match status" value="1"/>
</dbReference>
<evidence type="ECO:0008006" key="3">
    <source>
        <dbReference type="Google" id="ProtNLM"/>
    </source>
</evidence>
<dbReference type="InterPro" id="IPR013078">
    <property type="entry name" value="His_Pase_superF_clade-1"/>
</dbReference>
<dbReference type="OrthoDB" id="4120859at2"/>
<evidence type="ECO:0000313" key="2">
    <source>
        <dbReference type="Proteomes" id="UP000271554"/>
    </source>
</evidence>
<dbReference type="EMBL" id="CP032698">
    <property type="protein sequence ID" value="AYG82083.1"/>
    <property type="molecule type" value="Genomic_DNA"/>
</dbReference>
<dbReference type="RefSeq" id="WP_120722721.1">
    <property type="nucleotide sequence ID" value="NZ_CP032698.1"/>
</dbReference>
<evidence type="ECO:0000313" key="1">
    <source>
        <dbReference type="EMBL" id="AYG82083.1"/>
    </source>
</evidence>
<dbReference type="SUPFAM" id="SSF53254">
    <property type="entry name" value="Phosphoglycerate mutase-like"/>
    <property type="match status" value="1"/>
</dbReference>
<accession>A0A387HIK8</accession>
<keyword evidence="2" id="KW-1185">Reference proteome</keyword>
<dbReference type="CDD" id="cd07067">
    <property type="entry name" value="HP_PGM_like"/>
    <property type="match status" value="1"/>
</dbReference>
<reference evidence="1 2" key="1">
    <citation type="submission" date="2018-10" db="EMBL/GenBank/DDBJ databases">
        <title>Relationship between Morphology and Antimicrobial Activity in Streptomyces.</title>
        <authorList>
            <person name="Kang H.J."/>
            <person name="Kim S.B."/>
        </authorList>
    </citation>
    <scope>NUCLEOTIDE SEQUENCE [LARGE SCALE GENOMIC DNA]</scope>
    <source>
        <strain evidence="1 2">BH38</strain>
    </source>
</reference>
<dbReference type="SMART" id="SM00855">
    <property type="entry name" value="PGAM"/>
    <property type="match status" value="1"/>
</dbReference>
<proteinExistence type="predicted"/>
<protein>
    <recommendedName>
        <fullName evidence="3">Histidine phosphatase family protein</fullName>
    </recommendedName>
</protein>
<dbReference type="Proteomes" id="UP000271554">
    <property type="component" value="Chromosome"/>
</dbReference>
<organism evidence="1 2">
    <name type="scientific">Streptomyces hundungensis</name>
    <dbReference type="NCBI Taxonomy" id="1077946"/>
    <lineage>
        <taxon>Bacteria</taxon>
        <taxon>Bacillati</taxon>
        <taxon>Actinomycetota</taxon>
        <taxon>Actinomycetes</taxon>
        <taxon>Kitasatosporales</taxon>
        <taxon>Streptomycetaceae</taxon>
        <taxon>Streptomyces</taxon>
    </lineage>
</organism>
<sequence length="238" mass="26022">MTTYILRHGQTDYSKRYLVNGDPTKQILLTDEGRQSLGRAWNVLPLHSVATWLTSEFPRARQTASLLMGVPSPELVVDARLNELDYGEFEGKPFLEYAAWLDEHGPRRRPPGAAESQHEGIRRLLTGVLAALEHPAPRVLVGHGLLVSVLHWHGDRATGEPMPLFFPEAPYIEPLAIGDDDLSLLVTELLDDLESAALREITAGGDASILRIGEGPAVATVDAVSPSHSPDKKDLPHA</sequence>
<gene>
    <name evidence="1" type="ORF">DWB77_04253</name>
</gene>
<name>A0A387HIK8_9ACTN</name>
<dbReference type="Gene3D" id="3.40.50.1240">
    <property type="entry name" value="Phosphoglycerate mutase-like"/>
    <property type="match status" value="1"/>
</dbReference>